<feature type="repeat" description="WD" evidence="3">
    <location>
        <begin position="911"/>
        <end position="952"/>
    </location>
</feature>
<feature type="domain" description="NACHT" evidence="5">
    <location>
        <begin position="363"/>
        <end position="584"/>
    </location>
</feature>
<feature type="repeat" description="WD" evidence="3">
    <location>
        <begin position="1245"/>
        <end position="1279"/>
    </location>
</feature>
<feature type="repeat" description="WD" evidence="3">
    <location>
        <begin position="1322"/>
        <end position="1363"/>
    </location>
</feature>
<evidence type="ECO:0000313" key="6">
    <source>
        <dbReference type="EMBL" id="KAK4194058.1"/>
    </source>
</evidence>
<dbReference type="SUPFAM" id="SSF52540">
    <property type="entry name" value="P-loop containing nucleoside triphosphate hydrolases"/>
    <property type="match status" value="1"/>
</dbReference>
<feature type="repeat" description="WD" evidence="3">
    <location>
        <begin position="1370"/>
        <end position="1404"/>
    </location>
</feature>
<feature type="repeat" description="WD" evidence="3">
    <location>
        <begin position="1035"/>
        <end position="1075"/>
    </location>
</feature>
<dbReference type="EMBL" id="MU864113">
    <property type="protein sequence ID" value="KAK4194058.1"/>
    <property type="molecule type" value="Genomic_DNA"/>
</dbReference>
<dbReference type="InterPro" id="IPR001680">
    <property type="entry name" value="WD40_rpt"/>
</dbReference>
<sequence length="1480" mass="164177">MQRQHLDDDDHNNHLQRPQSDRPGFTLRIRQLLMVPRTLAVRSRAWLPHRRTFDSYESLPRELNLAACVMRLLERDDTGDFHLKDLPSNAIPPYAILSHTWGDEEVLFKDLVDGTGRKNAGYAKVQFCGDQAWRDGLKHFWIDTCCIDKSDAAELQHALNSMFQWYRNATKCYVYLTDVSTRKRDADGNSVWEVAFRKCRWFTRGWTLQELIAPTIVEFFSKECERLGDKKSLEREIHDITGIPLKALQGRPLSDFSVAERMAWIEKRDTKFEEDKAYSLFGIFDVHIPVIYGEGKQKALKRLRVKIDEDYLCLAKLWSAEPRDPHIEKERIELAKGGLLADAYRWVFDNPEFKRWHHNSESQLLWIKGDPGKGKTMLLCGIIDELEQPITASGGNLAYFFCQATDSRINSAIAVLRGLIYLLARRQPRLLLHLPENTYASDDAMAWVVLSKVLRHMLEDPDLKETYLVIDALDECVTGLPKLLKLVAQISSSSSRVKWVVSSRNLPHIEEQLAVVAQHSRLSLELNAESVTAAIGAYIRHKVLDLSRQKYYDSKMKTDVQAYLSSNANGTFLWVALVCQALADPKVPKRHALKRLRTFPPGLNSLYARMMDQIGDSEDADLCKQILAIITITRRPISIRELSALIQLPDHISDDLESALIEIPDDISDHLEFLEEVIEICGSFLTLRGQIIYFVHQSAKDFLLGKGTHQDSQDAFNQVFPLGIEYVNYNIFSKSLNAMSAVLRRDIYGLEAPGFPINEVQLPSSDPLATVRYSCVFWVDHLRDSIFEKDTPQCNTLDAVQTFLEQKYLYWLEALSLLRAMSEGVIAIRKLEGLLGRTNQRQLTTFIRDAHRFALSYRWIIEQAPLQAYTSALVFAPLGSLVKKRFKTEEPSWISAKPVVEADWNACLQTLEGHSGSVSSVAFSADGQRLASGSSDRTVKIWDPASGQCLQTLEGHSGFVTSVAFSADGQRLASGSNDDTVKIWDPASGQCLQTLEGHSRVSSVAFSADGQQLASGSYRTVKIWDPASGQCLQTLEGHSSRVSSVAFSPDGQRLASGSYRTVKIWDPLSGQCLQTLEGHSSWVSSVAFSADGQRLASGSNDDTVKIWDPASGQCLQTLEGHSRVSSVAFSADGQQLASGSYRTVKIWDPASGQCLQTLEGHSSRVSSVAFSPDGQRLASDDDTVKIWDPASGQCLQTLEGHGPVSSVAFSPDGQRLASGLYDDTVKIWDPASGQCLQTLEGHGPVSSVAFSADGQRFASGSYDDTVKIWDPASGQCLQTLEGHSSRVSLVAFSPDGQRLASGSDDDTVKIWDPASGQCLQTLEGHGSSVSSVAFSADGQRLASGSYDDTVKIWDPASGQCLQTLEGHGPVSSVAFSADGQRLASGSYDDTVKIWDPASGQCLQTLEGHSYSVSSVAFSADNLGTHRYRLGVDKTWVICNGRNVLWLPPEYRPTGSAVQGRMVAIGCSSGRVFTINFLRYI</sequence>
<dbReference type="PROSITE" id="PS50837">
    <property type="entry name" value="NACHT"/>
    <property type="match status" value="1"/>
</dbReference>
<evidence type="ECO:0000259" key="5">
    <source>
        <dbReference type="PROSITE" id="PS50837"/>
    </source>
</evidence>
<feature type="repeat" description="WD" evidence="3">
    <location>
        <begin position="1204"/>
        <end position="1238"/>
    </location>
</feature>
<name>A0AAN6X4T1_9PEZI</name>
<dbReference type="SMART" id="SM00320">
    <property type="entry name" value="WD40"/>
    <property type="match status" value="13"/>
</dbReference>
<dbReference type="InterPro" id="IPR050349">
    <property type="entry name" value="WD_LIS1/nudF_dynein_reg"/>
</dbReference>
<dbReference type="InterPro" id="IPR020472">
    <property type="entry name" value="WD40_PAC1"/>
</dbReference>
<keyword evidence="1 3" id="KW-0853">WD repeat</keyword>
<feature type="compositionally biased region" description="Basic and acidic residues" evidence="4">
    <location>
        <begin position="1"/>
        <end position="13"/>
    </location>
</feature>
<keyword evidence="2" id="KW-0677">Repeat</keyword>
<feature type="repeat" description="WD" evidence="3">
    <location>
        <begin position="1158"/>
        <end position="1197"/>
    </location>
</feature>
<organism evidence="6 7">
    <name type="scientific">Triangularia verruculosa</name>
    <dbReference type="NCBI Taxonomy" id="2587418"/>
    <lineage>
        <taxon>Eukaryota</taxon>
        <taxon>Fungi</taxon>
        <taxon>Dikarya</taxon>
        <taxon>Ascomycota</taxon>
        <taxon>Pezizomycotina</taxon>
        <taxon>Sordariomycetes</taxon>
        <taxon>Sordariomycetidae</taxon>
        <taxon>Sordariales</taxon>
        <taxon>Podosporaceae</taxon>
        <taxon>Triangularia</taxon>
    </lineage>
</organism>
<keyword evidence="7" id="KW-1185">Reference proteome</keyword>
<evidence type="ECO:0000256" key="1">
    <source>
        <dbReference type="ARBA" id="ARBA00022574"/>
    </source>
</evidence>
<dbReference type="Proteomes" id="UP001303160">
    <property type="component" value="Unassembled WGS sequence"/>
</dbReference>
<feature type="repeat" description="WD" evidence="3">
    <location>
        <begin position="1076"/>
        <end position="1117"/>
    </location>
</feature>
<dbReference type="Pfam" id="PF06985">
    <property type="entry name" value="HET"/>
    <property type="match status" value="1"/>
</dbReference>
<evidence type="ECO:0000313" key="7">
    <source>
        <dbReference type="Proteomes" id="UP001303160"/>
    </source>
</evidence>
<evidence type="ECO:0000256" key="2">
    <source>
        <dbReference type="ARBA" id="ARBA00022737"/>
    </source>
</evidence>
<comment type="caution">
    <text evidence="6">The sequence shown here is derived from an EMBL/GenBank/DDBJ whole genome shotgun (WGS) entry which is preliminary data.</text>
</comment>
<evidence type="ECO:0000256" key="4">
    <source>
        <dbReference type="SAM" id="MobiDB-lite"/>
    </source>
</evidence>
<dbReference type="Gene3D" id="3.40.50.300">
    <property type="entry name" value="P-loop containing nucleotide triphosphate hydrolases"/>
    <property type="match status" value="1"/>
</dbReference>
<proteinExistence type="predicted"/>
<dbReference type="SUPFAM" id="SSF50978">
    <property type="entry name" value="WD40 repeat-like"/>
    <property type="match status" value="2"/>
</dbReference>
<dbReference type="InterPro" id="IPR056884">
    <property type="entry name" value="NPHP3-like_N"/>
</dbReference>
<dbReference type="PROSITE" id="PS50294">
    <property type="entry name" value="WD_REPEATS_REGION"/>
    <property type="match status" value="10"/>
</dbReference>
<dbReference type="Gene3D" id="2.130.10.10">
    <property type="entry name" value="YVTN repeat-like/Quinoprotein amine dehydrogenase"/>
    <property type="match status" value="7"/>
</dbReference>
<dbReference type="Pfam" id="PF24883">
    <property type="entry name" value="NPHP3_N"/>
    <property type="match status" value="1"/>
</dbReference>
<dbReference type="PROSITE" id="PS50082">
    <property type="entry name" value="WD_REPEATS_2"/>
    <property type="match status" value="10"/>
</dbReference>
<dbReference type="Pfam" id="PF00400">
    <property type="entry name" value="WD40"/>
    <property type="match status" value="6"/>
</dbReference>
<dbReference type="PRINTS" id="PR00320">
    <property type="entry name" value="GPROTEINBRPT"/>
</dbReference>
<gene>
    <name evidence="6" type="ORF">QBC40DRAFT_239258</name>
</gene>
<feature type="region of interest" description="Disordered" evidence="4">
    <location>
        <begin position="1"/>
        <end position="21"/>
    </location>
</feature>
<reference evidence="6" key="2">
    <citation type="submission" date="2023-05" db="EMBL/GenBank/DDBJ databases">
        <authorList>
            <consortium name="Lawrence Berkeley National Laboratory"/>
            <person name="Steindorff A."/>
            <person name="Hensen N."/>
            <person name="Bonometti L."/>
            <person name="Westerberg I."/>
            <person name="Brannstrom I.O."/>
            <person name="Guillou S."/>
            <person name="Cros-Aarteil S."/>
            <person name="Calhoun S."/>
            <person name="Haridas S."/>
            <person name="Kuo A."/>
            <person name="Mondo S."/>
            <person name="Pangilinan J."/>
            <person name="Riley R."/>
            <person name="Labutti K."/>
            <person name="Andreopoulos B."/>
            <person name="Lipzen A."/>
            <person name="Chen C."/>
            <person name="Yanf M."/>
            <person name="Daum C."/>
            <person name="Ng V."/>
            <person name="Clum A."/>
            <person name="Ohm R."/>
            <person name="Martin F."/>
            <person name="Silar P."/>
            <person name="Natvig D."/>
            <person name="Lalanne C."/>
            <person name="Gautier V."/>
            <person name="Ament-Velasquez S.L."/>
            <person name="Kruys A."/>
            <person name="Hutchinson M.I."/>
            <person name="Powell A.J."/>
            <person name="Barry K."/>
            <person name="Miller A.N."/>
            <person name="Grigoriev I.V."/>
            <person name="Debuchy R."/>
            <person name="Gladieux P."/>
            <person name="Thoren M.H."/>
            <person name="Johannesson H."/>
        </authorList>
    </citation>
    <scope>NUCLEOTIDE SEQUENCE</scope>
    <source>
        <strain evidence="6">CBS 315.58</strain>
    </source>
</reference>
<dbReference type="InterPro" id="IPR010730">
    <property type="entry name" value="HET"/>
</dbReference>
<accession>A0AAN6X4T1</accession>
<feature type="repeat" description="WD" evidence="3">
    <location>
        <begin position="953"/>
        <end position="994"/>
    </location>
</feature>
<dbReference type="CDD" id="cd00200">
    <property type="entry name" value="WD40"/>
    <property type="match status" value="2"/>
</dbReference>
<reference evidence="6" key="1">
    <citation type="journal article" date="2023" name="Mol. Phylogenet. Evol.">
        <title>Genome-scale phylogeny and comparative genomics of the fungal order Sordariales.</title>
        <authorList>
            <person name="Hensen N."/>
            <person name="Bonometti L."/>
            <person name="Westerberg I."/>
            <person name="Brannstrom I.O."/>
            <person name="Guillou S."/>
            <person name="Cros-Aarteil S."/>
            <person name="Calhoun S."/>
            <person name="Haridas S."/>
            <person name="Kuo A."/>
            <person name="Mondo S."/>
            <person name="Pangilinan J."/>
            <person name="Riley R."/>
            <person name="LaButti K."/>
            <person name="Andreopoulos B."/>
            <person name="Lipzen A."/>
            <person name="Chen C."/>
            <person name="Yan M."/>
            <person name="Daum C."/>
            <person name="Ng V."/>
            <person name="Clum A."/>
            <person name="Steindorff A."/>
            <person name="Ohm R.A."/>
            <person name="Martin F."/>
            <person name="Silar P."/>
            <person name="Natvig D.O."/>
            <person name="Lalanne C."/>
            <person name="Gautier V."/>
            <person name="Ament-Velasquez S.L."/>
            <person name="Kruys A."/>
            <person name="Hutchinson M.I."/>
            <person name="Powell A.J."/>
            <person name="Barry K."/>
            <person name="Miller A.N."/>
            <person name="Grigoriev I.V."/>
            <person name="Debuchy R."/>
            <person name="Gladieux P."/>
            <person name="Hiltunen Thoren M."/>
            <person name="Johannesson H."/>
        </authorList>
    </citation>
    <scope>NUCLEOTIDE SEQUENCE</scope>
    <source>
        <strain evidence="6">CBS 315.58</strain>
    </source>
</reference>
<dbReference type="InterPro" id="IPR036322">
    <property type="entry name" value="WD40_repeat_dom_sf"/>
</dbReference>
<protein>
    <submittedName>
        <fullName evidence="6">HET-R</fullName>
    </submittedName>
</protein>
<dbReference type="InterPro" id="IPR015943">
    <property type="entry name" value="WD40/YVTN_repeat-like_dom_sf"/>
</dbReference>
<evidence type="ECO:0000256" key="3">
    <source>
        <dbReference type="PROSITE-ProRule" id="PRU00221"/>
    </source>
</evidence>
<dbReference type="PANTHER" id="PTHR44129">
    <property type="entry name" value="WD REPEAT-CONTAINING PROTEIN POP1"/>
    <property type="match status" value="1"/>
</dbReference>
<dbReference type="InterPro" id="IPR007111">
    <property type="entry name" value="NACHT_NTPase"/>
</dbReference>
<dbReference type="InterPro" id="IPR027417">
    <property type="entry name" value="P-loop_NTPase"/>
</dbReference>
<dbReference type="Pfam" id="PF25172">
    <property type="entry name" value="Beta-prop_WDR3_2nd"/>
    <property type="match status" value="1"/>
</dbReference>
<feature type="repeat" description="WD" evidence="3">
    <location>
        <begin position="1280"/>
        <end position="1321"/>
    </location>
</feature>